<dbReference type="Gene3D" id="3.90.230.10">
    <property type="entry name" value="Creatinase/methionine aminopeptidase superfamily"/>
    <property type="match status" value="1"/>
</dbReference>
<dbReference type="Pfam" id="PF01321">
    <property type="entry name" value="Creatinase_N"/>
    <property type="match status" value="1"/>
</dbReference>
<evidence type="ECO:0000256" key="2">
    <source>
        <dbReference type="ARBA" id="ARBA00022801"/>
    </source>
</evidence>
<evidence type="ECO:0000259" key="4">
    <source>
        <dbReference type="Pfam" id="PF00557"/>
    </source>
</evidence>
<evidence type="ECO:0000313" key="7">
    <source>
        <dbReference type="Proteomes" id="UP001272515"/>
    </source>
</evidence>
<evidence type="ECO:0000256" key="3">
    <source>
        <dbReference type="RuleBase" id="RU000590"/>
    </source>
</evidence>
<dbReference type="InterPro" id="IPR036005">
    <property type="entry name" value="Creatinase/aminopeptidase-like"/>
</dbReference>
<dbReference type="InterPro" id="IPR001131">
    <property type="entry name" value="Peptidase_M24B_aminopep-P_CS"/>
</dbReference>
<feature type="domain" description="Peptidase M24" evidence="4">
    <location>
        <begin position="137"/>
        <end position="339"/>
    </location>
</feature>
<feature type="domain" description="Creatinase N-terminal" evidence="5">
    <location>
        <begin position="4"/>
        <end position="129"/>
    </location>
</feature>
<dbReference type="CDD" id="cd01092">
    <property type="entry name" value="APP-like"/>
    <property type="match status" value="1"/>
</dbReference>
<gene>
    <name evidence="6" type="ORF">RVY80_08800</name>
</gene>
<reference evidence="6 7" key="1">
    <citation type="submission" date="2023-10" db="EMBL/GenBank/DDBJ databases">
        <title>Veillonella sp. nov., isolated from a pig farm feces dump.</title>
        <authorList>
            <person name="Chang Y.-H."/>
        </authorList>
    </citation>
    <scope>NUCLEOTIDE SEQUENCE [LARGE SCALE GENOMIC DNA]</scope>
    <source>
        <strain evidence="6 7">YH-vei2233</strain>
    </source>
</reference>
<keyword evidence="2" id="KW-0378">Hydrolase</keyword>
<dbReference type="Pfam" id="PF00557">
    <property type="entry name" value="Peptidase_M24"/>
    <property type="match status" value="1"/>
</dbReference>
<evidence type="ECO:0000259" key="5">
    <source>
        <dbReference type="Pfam" id="PF01321"/>
    </source>
</evidence>
<comment type="similarity">
    <text evidence="3">Belongs to the peptidase M24B family.</text>
</comment>
<evidence type="ECO:0000313" key="6">
    <source>
        <dbReference type="EMBL" id="MDV5088921.1"/>
    </source>
</evidence>
<dbReference type="PANTHER" id="PTHR46112:SF3">
    <property type="entry name" value="AMINOPEPTIDASE YPDF"/>
    <property type="match status" value="1"/>
</dbReference>
<keyword evidence="1 3" id="KW-0479">Metal-binding</keyword>
<protein>
    <submittedName>
        <fullName evidence="6">Xaa-Pro peptidase family protein</fullName>
    </submittedName>
</protein>
<dbReference type="PROSITE" id="PS00491">
    <property type="entry name" value="PROLINE_PEPTIDASE"/>
    <property type="match status" value="1"/>
</dbReference>
<evidence type="ECO:0000256" key="1">
    <source>
        <dbReference type="ARBA" id="ARBA00022723"/>
    </source>
</evidence>
<keyword evidence="7" id="KW-1185">Reference proteome</keyword>
<dbReference type="InterPro" id="IPR000587">
    <property type="entry name" value="Creatinase_N"/>
</dbReference>
<proteinExistence type="inferred from homology"/>
<dbReference type="InterPro" id="IPR000994">
    <property type="entry name" value="Pept_M24"/>
</dbReference>
<dbReference type="InterPro" id="IPR029149">
    <property type="entry name" value="Creatin/AminoP/Spt16_N"/>
</dbReference>
<dbReference type="Gene3D" id="3.40.350.10">
    <property type="entry name" value="Creatinase/prolidase N-terminal domain"/>
    <property type="match status" value="1"/>
</dbReference>
<accession>A0ABU3ZB16</accession>
<dbReference type="InterPro" id="IPR050659">
    <property type="entry name" value="Peptidase_M24B"/>
</dbReference>
<dbReference type="EMBL" id="JAWJZB010000010">
    <property type="protein sequence ID" value="MDV5088921.1"/>
    <property type="molecule type" value="Genomic_DNA"/>
</dbReference>
<dbReference type="PANTHER" id="PTHR46112">
    <property type="entry name" value="AMINOPEPTIDASE"/>
    <property type="match status" value="1"/>
</dbReference>
<dbReference type="SUPFAM" id="SSF53092">
    <property type="entry name" value="Creatinase/prolidase N-terminal domain"/>
    <property type="match status" value="1"/>
</dbReference>
<organism evidence="6 7">
    <name type="scientific">Veillonella absiana</name>
    <dbReference type="NCBI Taxonomy" id="3079305"/>
    <lineage>
        <taxon>Bacteria</taxon>
        <taxon>Bacillati</taxon>
        <taxon>Bacillota</taxon>
        <taxon>Negativicutes</taxon>
        <taxon>Veillonellales</taxon>
        <taxon>Veillonellaceae</taxon>
        <taxon>Veillonella</taxon>
    </lineage>
</organism>
<comment type="caution">
    <text evidence="6">The sequence shown here is derived from an EMBL/GenBank/DDBJ whole genome shotgun (WGS) entry which is preliminary data.</text>
</comment>
<name>A0ABU3ZB16_9FIRM</name>
<dbReference type="SUPFAM" id="SSF55920">
    <property type="entry name" value="Creatinase/aminopeptidase"/>
    <property type="match status" value="1"/>
</dbReference>
<sequence length="357" mass="39210">MNGLQRLQAHLQEQQLNGMIIMSPINLHYFAGFTGTTAFAFVTENTAHIITDFRYTEQATQQCEGYTVIQYETNVWDSLIDILNEYHIHGGVIGIEGKDMPVDTYELLCDALDEHFDFTSINLQELRAVKRPDELVLMRKAANIADEAFRVLLTKLTPGMSENEARIILESEMLMRGSTEPSFATIVASGHRSSMPHGVASDKIIEAGDFVTFDFGAVYGGYHSDMTRTVVMGPASDLQNKLYDIVLRAQLKGVEAVRPGLSGVDLDKICRDSIAADGYGDCFNHGLGHGVGLDIHELPVASPKSDSVLEENMIITVEPGVYISGEIGLRIEDSVVVTADGCEILTHTPKELVEISI</sequence>
<dbReference type="RefSeq" id="WP_317330291.1">
    <property type="nucleotide sequence ID" value="NZ_JAWJZA010000021.1"/>
</dbReference>
<dbReference type="Proteomes" id="UP001272515">
    <property type="component" value="Unassembled WGS sequence"/>
</dbReference>